<dbReference type="InterPro" id="IPR001623">
    <property type="entry name" value="DnaJ_domain"/>
</dbReference>
<dbReference type="FunFam" id="2.60.260.20:FF:000005">
    <property type="entry name" value="Chaperone protein dnaJ 1, mitochondrial"/>
    <property type="match status" value="1"/>
</dbReference>
<feature type="domain" description="J" evidence="14">
    <location>
        <begin position="6"/>
        <end position="71"/>
    </location>
</feature>
<keyword evidence="7 12" id="KW-0346">Stress response</keyword>
<feature type="binding site" evidence="12">
    <location>
        <position position="208"/>
    </location>
    <ligand>
        <name>Zn(2+)</name>
        <dbReference type="ChEBI" id="CHEBI:29105"/>
        <label>1</label>
    </ligand>
</feature>
<dbReference type="Gene3D" id="2.10.230.10">
    <property type="entry name" value="Heat shock protein DnaJ, cysteine-rich domain"/>
    <property type="match status" value="1"/>
</dbReference>
<sequence>MAEQRCYYEVLEVDRTVEKSAIDKAYRKLAIRYHPDSNRDDEDAVEKFKEASEAYEVLSDPEKRARYDRFGHAGVKGGGGPQFNDVEDIFDAFGDLFGGGAFGDLFGGRGRGGGRRRRARPGADVRCDVTLTLEEAARGVSKEVSFSRRVKCETCDGGGAAPGSKPETCSTCGGQGQVIQSAGILRVQTACPRCHGAGQIISTPCSDCGGQGLQSERVQKSVDIPAGVDDGMRVRVPGEGEASPDGGPPGDCYLFITVQPHSLFHRDGRDLILQLPISYSQAALGAEIEVPTLDGPLEFRIEPGTHSGDVFTVRGQGMPDPRGGRRGNLRVQTIIEVPKKLSEKQEQLLRELADLEHESVLPQRKSFLSKLRDFFDPESTSTPES</sequence>
<comment type="subcellular location">
    <subcellularLocation>
        <location evidence="12">Cytoplasm</location>
    </subcellularLocation>
</comment>
<evidence type="ECO:0000256" key="5">
    <source>
        <dbReference type="ARBA" id="ARBA00022771"/>
    </source>
</evidence>
<comment type="domain">
    <text evidence="12">The J domain is necessary and sufficient to stimulate DnaK ATPase activity. Zinc center 1 plays an important role in the autonomous, DnaK-independent chaperone activity of DnaJ. Zinc center 2 is essential for interaction with DnaK and for DnaJ activity.</text>
</comment>
<feature type="binding site" evidence="12">
    <location>
        <position position="155"/>
    </location>
    <ligand>
        <name>Zn(2+)</name>
        <dbReference type="ChEBI" id="CHEBI:29105"/>
        <label>1</label>
    </ligand>
</feature>
<dbReference type="KEGG" id="rul:UC8_39390"/>
<reference evidence="16 17" key="1">
    <citation type="submission" date="2019-08" db="EMBL/GenBank/DDBJ databases">
        <title>Deep-cultivation of Planctomycetes and their phenomic and genomic characterization uncovers novel biology.</title>
        <authorList>
            <person name="Wiegand S."/>
            <person name="Jogler M."/>
            <person name="Boedeker C."/>
            <person name="Pinto D."/>
            <person name="Vollmers J."/>
            <person name="Rivas-Marin E."/>
            <person name="Kohn T."/>
            <person name="Peeters S.H."/>
            <person name="Heuer A."/>
            <person name="Rast P."/>
            <person name="Oberbeckmann S."/>
            <person name="Bunk B."/>
            <person name="Jeske O."/>
            <person name="Meyerdierks A."/>
            <person name="Storesund J.E."/>
            <person name="Kallscheuer N."/>
            <person name="Luecker S."/>
            <person name="Lage O.M."/>
            <person name="Pohl T."/>
            <person name="Merkel B.J."/>
            <person name="Hornburger P."/>
            <person name="Mueller R.-W."/>
            <person name="Bruemmer F."/>
            <person name="Labrenz M."/>
            <person name="Spormann A.M."/>
            <person name="Op den Camp H."/>
            <person name="Overmann J."/>
            <person name="Amann R."/>
            <person name="Jetten M.S.M."/>
            <person name="Mascher T."/>
            <person name="Medema M.H."/>
            <person name="Devos D.P."/>
            <person name="Kaster A.-K."/>
            <person name="Ovreas L."/>
            <person name="Rohde M."/>
            <person name="Galperin M.Y."/>
            <person name="Jogler C."/>
        </authorList>
    </citation>
    <scope>NUCLEOTIDE SEQUENCE [LARGE SCALE GENOMIC DNA]</scope>
    <source>
        <strain evidence="16 17">UC8</strain>
    </source>
</reference>
<keyword evidence="2 12" id="KW-0235">DNA replication</keyword>
<dbReference type="Pfam" id="PF01556">
    <property type="entry name" value="DnaJ_C"/>
    <property type="match status" value="1"/>
</dbReference>
<organism evidence="16 17">
    <name type="scientific">Roseimaritima ulvae</name>
    <dbReference type="NCBI Taxonomy" id="980254"/>
    <lineage>
        <taxon>Bacteria</taxon>
        <taxon>Pseudomonadati</taxon>
        <taxon>Planctomycetota</taxon>
        <taxon>Planctomycetia</taxon>
        <taxon>Pirellulales</taxon>
        <taxon>Pirellulaceae</taxon>
        <taxon>Roseimaritima</taxon>
    </lineage>
</organism>
<dbReference type="InterPro" id="IPR036410">
    <property type="entry name" value="HSP_DnaJ_Cys-rich_dom_sf"/>
</dbReference>
<dbReference type="AlphaFoldDB" id="A0A5B9R5Y7"/>
<dbReference type="Pfam" id="PF00684">
    <property type="entry name" value="DnaJ_CXXCXGXG"/>
    <property type="match status" value="1"/>
</dbReference>
<dbReference type="OrthoDB" id="9779889at2"/>
<evidence type="ECO:0000256" key="13">
    <source>
        <dbReference type="PROSITE-ProRule" id="PRU00546"/>
    </source>
</evidence>
<feature type="repeat" description="CXXCXGXG motif" evidence="12">
    <location>
        <begin position="152"/>
        <end position="159"/>
    </location>
</feature>
<dbReference type="SUPFAM" id="SSF49493">
    <property type="entry name" value="HSP40/DnaJ peptide-binding domain"/>
    <property type="match status" value="2"/>
</dbReference>
<keyword evidence="4 12" id="KW-0677">Repeat</keyword>
<feature type="repeat" description="CXXCXGXG motif" evidence="12">
    <location>
        <begin position="169"/>
        <end position="176"/>
    </location>
</feature>
<proteinExistence type="inferred from homology"/>
<dbReference type="GO" id="GO:0009408">
    <property type="term" value="P:response to heat"/>
    <property type="evidence" value="ECO:0007669"/>
    <property type="project" value="InterPro"/>
</dbReference>
<feature type="binding site" evidence="12">
    <location>
        <position position="172"/>
    </location>
    <ligand>
        <name>Zn(2+)</name>
        <dbReference type="ChEBI" id="CHEBI:29105"/>
        <label>2</label>
    </ligand>
</feature>
<dbReference type="NCBIfam" id="NF008035">
    <property type="entry name" value="PRK10767.1"/>
    <property type="match status" value="1"/>
</dbReference>
<keyword evidence="6 12" id="KW-0862">Zinc</keyword>
<comment type="cofactor">
    <cofactor evidence="12">
        <name>Zn(2+)</name>
        <dbReference type="ChEBI" id="CHEBI:29105"/>
    </cofactor>
    <text evidence="12">Binds 2 Zn(2+) ions per monomer.</text>
</comment>
<feature type="binding site" evidence="12">
    <location>
        <position position="205"/>
    </location>
    <ligand>
        <name>Zn(2+)</name>
        <dbReference type="ChEBI" id="CHEBI:29105"/>
        <label>1</label>
    </ligand>
</feature>
<dbReference type="GO" id="GO:0005524">
    <property type="term" value="F:ATP binding"/>
    <property type="evidence" value="ECO:0007669"/>
    <property type="project" value="InterPro"/>
</dbReference>
<evidence type="ECO:0000256" key="11">
    <source>
        <dbReference type="ARBA" id="ARBA00067609"/>
    </source>
</evidence>
<dbReference type="SUPFAM" id="SSF57938">
    <property type="entry name" value="DnaJ/Hsp40 cysteine-rich domain"/>
    <property type="match status" value="1"/>
</dbReference>
<dbReference type="CDD" id="cd06257">
    <property type="entry name" value="DnaJ"/>
    <property type="match status" value="1"/>
</dbReference>
<dbReference type="InterPro" id="IPR008971">
    <property type="entry name" value="HSP40/DnaJ_pept-bd"/>
</dbReference>
<evidence type="ECO:0000256" key="10">
    <source>
        <dbReference type="ARBA" id="ARBA00061004"/>
    </source>
</evidence>
<comment type="function">
    <text evidence="9 12">Participates actively in the response to hyperosmotic and heat shock by preventing the aggregation of stress-denatured proteins and by disaggregating proteins, also in an autonomous, DnaK-independent fashion. Unfolded proteins bind initially to DnaJ; upon interaction with the DnaJ-bound protein, DnaK hydrolyzes its bound ATP, resulting in the formation of a stable complex. GrpE releases ADP from DnaK; ATP binding to DnaK triggers the release of the substrate protein, thus completing the reaction cycle. Several rounds of ATP-dependent interactions between DnaJ, DnaK and GrpE are required for fully efficient folding. Also involved, together with DnaK and GrpE, in the DNA replication of plasmids through activation of initiation proteins.</text>
</comment>
<dbReference type="Gene3D" id="1.10.287.110">
    <property type="entry name" value="DnaJ domain"/>
    <property type="match status" value="1"/>
</dbReference>
<dbReference type="GO" id="GO:0005737">
    <property type="term" value="C:cytoplasm"/>
    <property type="evidence" value="ECO:0007669"/>
    <property type="project" value="UniProtKB-SubCell"/>
</dbReference>
<dbReference type="HAMAP" id="MF_01152">
    <property type="entry name" value="DnaJ"/>
    <property type="match status" value="1"/>
</dbReference>
<comment type="subunit">
    <text evidence="12">Homodimer.</text>
</comment>
<dbReference type="SUPFAM" id="SSF46565">
    <property type="entry name" value="Chaperone J-domain"/>
    <property type="match status" value="1"/>
</dbReference>
<evidence type="ECO:0000259" key="15">
    <source>
        <dbReference type="PROSITE" id="PS51188"/>
    </source>
</evidence>
<feature type="domain" description="CR-type" evidence="15">
    <location>
        <begin position="139"/>
        <end position="217"/>
    </location>
</feature>
<dbReference type="PANTHER" id="PTHR43096">
    <property type="entry name" value="DNAJ HOMOLOG 1, MITOCHONDRIAL-RELATED"/>
    <property type="match status" value="1"/>
</dbReference>
<name>A0A5B9R5Y7_9BACT</name>
<gene>
    <name evidence="12 16" type="primary">dnaJ</name>
    <name evidence="16" type="ORF">UC8_39390</name>
</gene>
<evidence type="ECO:0000256" key="12">
    <source>
        <dbReference type="HAMAP-Rule" id="MF_01152"/>
    </source>
</evidence>
<dbReference type="InterPro" id="IPR002939">
    <property type="entry name" value="DnaJ_C"/>
</dbReference>
<dbReference type="EMBL" id="CP042914">
    <property type="protein sequence ID" value="QEG41911.1"/>
    <property type="molecule type" value="Genomic_DNA"/>
</dbReference>
<keyword evidence="3 12" id="KW-0479">Metal-binding</keyword>
<evidence type="ECO:0000256" key="1">
    <source>
        <dbReference type="ARBA" id="ARBA00022490"/>
    </source>
</evidence>
<feature type="binding site" evidence="12">
    <location>
        <position position="152"/>
    </location>
    <ligand>
        <name>Zn(2+)</name>
        <dbReference type="ChEBI" id="CHEBI:29105"/>
        <label>1</label>
    </ligand>
</feature>
<dbReference type="PROSITE" id="PS50076">
    <property type="entry name" value="DNAJ_2"/>
    <property type="match status" value="1"/>
</dbReference>
<dbReference type="PANTHER" id="PTHR43096:SF48">
    <property type="entry name" value="CHAPERONE PROTEIN DNAJ"/>
    <property type="match status" value="1"/>
</dbReference>
<dbReference type="PRINTS" id="PR00625">
    <property type="entry name" value="JDOMAIN"/>
</dbReference>
<evidence type="ECO:0000313" key="17">
    <source>
        <dbReference type="Proteomes" id="UP000325286"/>
    </source>
</evidence>
<dbReference type="PROSITE" id="PS00636">
    <property type="entry name" value="DNAJ_1"/>
    <property type="match status" value="1"/>
</dbReference>
<evidence type="ECO:0000259" key="14">
    <source>
        <dbReference type="PROSITE" id="PS50076"/>
    </source>
</evidence>
<evidence type="ECO:0000256" key="7">
    <source>
        <dbReference type="ARBA" id="ARBA00023016"/>
    </source>
</evidence>
<dbReference type="Gene3D" id="2.60.260.20">
    <property type="entry name" value="Urease metallochaperone UreE, N-terminal domain"/>
    <property type="match status" value="2"/>
</dbReference>
<evidence type="ECO:0000313" key="16">
    <source>
        <dbReference type="EMBL" id="QEG41911.1"/>
    </source>
</evidence>
<evidence type="ECO:0000256" key="4">
    <source>
        <dbReference type="ARBA" id="ARBA00022737"/>
    </source>
</evidence>
<dbReference type="SMART" id="SM00271">
    <property type="entry name" value="DnaJ"/>
    <property type="match status" value="1"/>
</dbReference>
<dbReference type="GO" id="GO:0051082">
    <property type="term" value="F:unfolded protein binding"/>
    <property type="evidence" value="ECO:0007669"/>
    <property type="project" value="UniProtKB-UniRule"/>
</dbReference>
<dbReference type="FunFam" id="2.10.230.10:FF:000002">
    <property type="entry name" value="Molecular chaperone DnaJ"/>
    <property type="match status" value="1"/>
</dbReference>
<feature type="repeat" description="CXXCXGXG motif" evidence="12">
    <location>
        <begin position="205"/>
        <end position="212"/>
    </location>
</feature>
<dbReference type="GO" id="GO:0008270">
    <property type="term" value="F:zinc ion binding"/>
    <property type="evidence" value="ECO:0007669"/>
    <property type="project" value="UniProtKB-UniRule"/>
</dbReference>
<accession>A0A5B9R5Y7</accession>
<dbReference type="InterPro" id="IPR036869">
    <property type="entry name" value="J_dom_sf"/>
</dbReference>
<evidence type="ECO:0000256" key="3">
    <source>
        <dbReference type="ARBA" id="ARBA00022723"/>
    </source>
</evidence>
<dbReference type="Pfam" id="PF00226">
    <property type="entry name" value="DnaJ"/>
    <property type="match status" value="1"/>
</dbReference>
<comment type="similarity">
    <text evidence="10 12">Belongs to the DnaJ family.</text>
</comment>
<evidence type="ECO:0000256" key="6">
    <source>
        <dbReference type="ARBA" id="ARBA00022833"/>
    </source>
</evidence>
<keyword evidence="5 12" id="KW-0863">Zinc-finger</keyword>
<keyword evidence="17" id="KW-1185">Reference proteome</keyword>
<dbReference type="InterPro" id="IPR012724">
    <property type="entry name" value="DnaJ"/>
</dbReference>
<dbReference type="NCBIfam" id="TIGR02349">
    <property type="entry name" value="DnaJ_bact"/>
    <property type="match status" value="1"/>
</dbReference>
<evidence type="ECO:0000256" key="9">
    <source>
        <dbReference type="ARBA" id="ARBA00053423"/>
    </source>
</evidence>
<dbReference type="RefSeq" id="WP_068139850.1">
    <property type="nucleotide sequence ID" value="NZ_CP042914.1"/>
</dbReference>
<dbReference type="FunFam" id="1.10.287.110:FF:000034">
    <property type="entry name" value="Chaperone protein DnaJ"/>
    <property type="match status" value="1"/>
</dbReference>
<feature type="binding site" evidence="12">
    <location>
        <position position="194"/>
    </location>
    <ligand>
        <name>Zn(2+)</name>
        <dbReference type="ChEBI" id="CHEBI:29105"/>
        <label>2</label>
    </ligand>
</feature>
<feature type="repeat" description="CXXCXGXG motif" evidence="12">
    <location>
        <begin position="191"/>
        <end position="198"/>
    </location>
</feature>
<feature type="zinc finger region" description="CR-type" evidence="13">
    <location>
        <begin position="139"/>
        <end position="217"/>
    </location>
</feature>
<evidence type="ECO:0000256" key="2">
    <source>
        <dbReference type="ARBA" id="ARBA00022705"/>
    </source>
</evidence>
<dbReference type="GO" id="GO:0042026">
    <property type="term" value="P:protein refolding"/>
    <property type="evidence" value="ECO:0007669"/>
    <property type="project" value="TreeGrafter"/>
</dbReference>
<dbReference type="GO" id="GO:0031072">
    <property type="term" value="F:heat shock protein binding"/>
    <property type="evidence" value="ECO:0007669"/>
    <property type="project" value="InterPro"/>
</dbReference>
<dbReference type="InterPro" id="IPR001305">
    <property type="entry name" value="HSP_DnaJ_Cys-rich_dom"/>
</dbReference>
<dbReference type="InterPro" id="IPR018253">
    <property type="entry name" value="DnaJ_domain_CS"/>
</dbReference>
<dbReference type="Proteomes" id="UP000325286">
    <property type="component" value="Chromosome"/>
</dbReference>
<dbReference type="PROSITE" id="PS51188">
    <property type="entry name" value="ZF_CR"/>
    <property type="match status" value="1"/>
</dbReference>
<dbReference type="CDD" id="cd10747">
    <property type="entry name" value="DnaJ_C"/>
    <property type="match status" value="1"/>
</dbReference>
<evidence type="ECO:0000256" key="8">
    <source>
        <dbReference type="ARBA" id="ARBA00023186"/>
    </source>
</evidence>
<protein>
    <recommendedName>
        <fullName evidence="11 12">Chaperone protein DnaJ</fullName>
    </recommendedName>
</protein>
<keyword evidence="8 12" id="KW-0143">Chaperone</keyword>
<keyword evidence="1 12" id="KW-0963">Cytoplasm</keyword>
<feature type="binding site" evidence="12">
    <location>
        <position position="169"/>
    </location>
    <ligand>
        <name>Zn(2+)</name>
        <dbReference type="ChEBI" id="CHEBI:29105"/>
        <label>2</label>
    </ligand>
</feature>
<dbReference type="GO" id="GO:0006260">
    <property type="term" value="P:DNA replication"/>
    <property type="evidence" value="ECO:0007669"/>
    <property type="project" value="UniProtKB-KW"/>
</dbReference>
<feature type="binding site" evidence="12">
    <location>
        <position position="191"/>
    </location>
    <ligand>
        <name>Zn(2+)</name>
        <dbReference type="ChEBI" id="CHEBI:29105"/>
        <label>2</label>
    </ligand>
</feature>